<evidence type="ECO:0000256" key="7">
    <source>
        <dbReference type="ARBA" id="ARBA00023239"/>
    </source>
</evidence>
<feature type="domain" description="Ig-like" evidence="12">
    <location>
        <begin position="495"/>
        <end position="564"/>
    </location>
</feature>
<evidence type="ECO:0000256" key="9">
    <source>
        <dbReference type="SAM" id="MobiDB-lite"/>
    </source>
</evidence>
<dbReference type="Pfam" id="PF07523">
    <property type="entry name" value="Big_3"/>
    <property type="match status" value="4"/>
</dbReference>
<keyword evidence="6" id="KW-0106">Calcium</keyword>
<comment type="caution">
    <text evidence="15">The sequence shown here is derived from an EMBL/GenBank/DDBJ whole genome shotgun (WGS) entry which is preliminary data.</text>
</comment>
<feature type="compositionally biased region" description="Acidic residues" evidence="9">
    <location>
        <begin position="1308"/>
        <end position="1319"/>
    </location>
</feature>
<accession>A0ABW4MUL5</accession>
<keyword evidence="7" id="KW-0456">Lyase</keyword>
<evidence type="ECO:0000256" key="3">
    <source>
        <dbReference type="ARBA" id="ARBA00022525"/>
    </source>
</evidence>
<feature type="chain" id="PRO_5046676078" evidence="11">
    <location>
        <begin position="28"/>
        <end position="1384"/>
    </location>
</feature>
<keyword evidence="5 11" id="KW-0732">Signal</keyword>
<keyword evidence="10" id="KW-1133">Transmembrane helix</keyword>
<dbReference type="InterPro" id="IPR052052">
    <property type="entry name" value="Polysaccharide_Lyase_9"/>
</dbReference>
<comment type="similarity">
    <text evidence="8">Belongs to the polysaccharide lyase 9 family.</text>
</comment>
<keyword evidence="3" id="KW-0964">Secreted</keyword>
<feature type="compositionally biased region" description="Polar residues" evidence="9">
    <location>
        <begin position="1320"/>
        <end position="1339"/>
    </location>
</feature>
<dbReference type="SUPFAM" id="SSF51126">
    <property type="entry name" value="Pectin lyase-like"/>
    <property type="match status" value="1"/>
</dbReference>
<dbReference type="InterPro" id="IPR058863">
    <property type="entry name" value="PelX-like_Ig"/>
</dbReference>
<evidence type="ECO:0000256" key="8">
    <source>
        <dbReference type="ARBA" id="ARBA00038263"/>
    </source>
</evidence>
<feature type="domain" description="Pectate disaccharide-lyase-like N-terminal" evidence="13">
    <location>
        <begin position="603"/>
        <end position="790"/>
    </location>
</feature>
<evidence type="ECO:0000259" key="13">
    <source>
        <dbReference type="Pfam" id="PF25849"/>
    </source>
</evidence>
<dbReference type="Pfam" id="PF25850">
    <property type="entry name" value="PelX_Ig"/>
    <property type="match status" value="1"/>
</dbReference>
<proteinExistence type="inferred from homology"/>
<keyword evidence="10" id="KW-0472">Membrane</keyword>
<sequence>MRKFKRFFTVLLCLLLLLPNMSLNVFAAEGETTEMIDIPESSDWKGAIGGDVGGNDKITAENFLIKENGDGSVNMTVKNNRGKISSSSEGIAYYYQQVDPTDNYELTAKVKVESFEANGQVGFGIMLRGNLLTSTDEKTGDYLAVGGIKQDIRGFYKYSSASSIYPDELDFTANNPAPGEEYTLKLRKEGTIYQLTVGEETKTFTDYTGEMNYVGLFAARNVSVTYSDVNLNKYKKVQRLEVNSDHMKTEYLTDEELNLDGLVVKAIYDTGEESTLSANEYIVTGFDSSTVGTNTIKISYGGAVSTIDLTINALTLNDLSIKYFPAKTVYYPGDKFESAGLQVFGSYNNGETYELSAEQYNFKIDDVTLDDSFEFKVPGTKTVSIVPKDFPAVTASFNVTVKDTELEGLEIKKQPVKTQYFIGDPLDLTGMVVYATYKDGSQVRLLENEYDVSNFDTTTPGDKNVVISHKDASKTITFNVKEKEVHELKITTFPSTTFTIGDIFASDGLEVSKVYDNGDLEVLSTDSYVIDSSSFNSGVAGTYSITVNPKVDFGVSPITYKVTVRDNTEYKFDFIRFGQSTSDEKNTIEYLENDTVRLAAIDGGGKVTGDHDGISFYYTEIDANEDNFELSADIKVVEYAKNPHDGQESFGIMARDAIYETGDQKGIFASNIAAIGGYSGGTRDENGTQLFVRTGVTSPDGTGSQGIQNEMVKAERPTTSNTHPNKTYRLTLKKTNSGFTGILNDGEKTIEKEIYAPDLLNVQNGKAYVGFYAARVATIEVSNIDFEVTAAETDAPKGEAPVKEVTPQFDILSLERTSDANYRLIVQSNVNGTVTIKEGNETIRYDEPIIAGQKLEIQTKIAKNANTNFSFVFIPDETQKLTDYNRIIQNFTVEMKTFAEDGNIYVSPNGLSSGDGSKENPLDLDTAIEFVKPGQHIYVMEGRYVRNAILEIKKYNDGTEDGMKYLWADPSATSRPIIDFDKKTEGVIHSGNYWHVKGIDFIQSAGNTKGYTVGGNHNIIENIKTYQNGDTGLQISRTDNSTNIADWPSYNLILNSESFDNRDPSDNNADGFAAKLTVGEGNIFRGTISHNNIDDGWDLYTKVGTGAIGAVTIEDSIAYNNGFLTDGTVGNGDKNGFKLGGEGVHVPHIIKNSVAFGNGAAGFTSNSNPGVIAENNYAINNAGVNMAFITYGHITPDFTIDGFISFFTEDSKMKTKDNYQHADSDKNFMFNGEQSVNKSGDVLPDEIIQSLATIQNFERSQDGEIDWNGVWDTFGDFMAQYDEPNTENPEEPGKEQPEEPNTENPEQPGEETPDNEEDNNQPGDQTPSSDQTGDNSQGTDKQKDSNKLPKTATSVYNWLVLGILFIFIGISVGVVLYRRKGLVS</sequence>
<dbReference type="PANTHER" id="PTHR40088:SF1">
    <property type="entry name" value="PECTATE LYASE PEL9"/>
    <property type="match status" value="1"/>
</dbReference>
<dbReference type="Gene3D" id="2.60.40.3630">
    <property type="match status" value="4"/>
</dbReference>
<dbReference type="InterPro" id="IPR012334">
    <property type="entry name" value="Pectin_lyas_fold"/>
</dbReference>
<dbReference type="Proteomes" id="UP001597227">
    <property type="component" value="Unassembled WGS sequence"/>
</dbReference>
<dbReference type="Pfam" id="PF25849">
    <property type="entry name" value="PelX_N"/>
    <property type="match status" value="2"/>
</dbReference>
<gene>
    <name evidence="15" type="ORF">ACFSFW_18475</name>
</gene>
<reference evidence="16" key="1">
    <citation type="journal article" date="2019" name="Int. J. Syst. Evol. Microbiol.">
        <title>The Global Catalogue of Microorganisms (GCM) 10K type strain sequencing project: providing services to taxonomists for standard genome sequencing and annotation.</title>
        <authorList>
            <consortium name="The Broad Institute Genomics Platform"/>
            <consortium name="The Broad Institute Genome Sequencing Center for Infectious Disease"/>
            <person name="Wu L."/>
            <person name="Ma J."/>
        </authorList>
    </citation>
    <scope>NUCLEOTIDE SEQUENCE [LARGE SCALE GENOMIC DNA]</scope>
    <source>
        <strain evidence="16">CCUG 15531</strain>
    </source>
</reference>
<feature type="region of interest" description="Disordered" evidence="9">
    <location>
        <begin position="1279"/>
        <end position="1347"/>
    </location>
</feature>
<dbReference type="InterPro" id="IPR058953">
    <property type="entry name" value="PelX-like_N"/>
</dbReference>
<keyword evidence="4" id="KW-0479">Metal-binding</keyword>
<dbReference type="InterPro" id="IPR011050">
    <property type="entry name" value="Pectin_lyase_fold/virulence"/>
</dbReference>
<evidence type="ECO:0000259" key="14">
    <source>
        <dbReference type="Pfam" id="PF25850"/>
    </source>
</evidence>
<evidence type="ECO:0000256" key="1">
    <source>
        <dbReference type="ARBA" id="ARBA00001913"/>
    </source>
</evidence>
<evidence type="ECO:0000256" key="2">
    <source>
        <dbReference type="ARBA" id="ARBA00004613"/>
    </source>
</evidence>
<evidence type="ECO:0000256" key="6">
    <source>
        <dbReference type="ARBA" id="ARBA00022837"/>
    </source>
</evidence>
<feature type="domain" description="Ig-like" evidence="12">
    <location>
        <begin position="325"/>
        <end position="401"/>
    </location>
</feature>
<protein>
    <submittedName>
        <fullName evidence="15">Bacterial Ig-like domain-containing protein</fullName>
    </submittedName>
</protein>
<evidence type="ECO:0000256" key="5">
    <source>
        <dbReference type="ARBA" id="ARBA00022729"/>
    </source>
</evidence>
<feature type="signal peptide" evidence="11">
    <location>
        <begin position="1"/>
        <end position="27"/>
    </location>
</feature>
<evidence type="ECO:0000256" key="11">
    <source>
        <dbReference type="SAM" id="SignalP"/>
    </source>
</evidence>
<dbReference type="PANTHER" id="PTHR40088">
    <property type="entry name" value="PECTATE LYASE (EUROFUNG)"/>
    <property type="match status" value="1"/>
</dbReference>
<keyword evidence="10" id="KW-0812">Transmembrane</keyword>
<feature type="domain" description="Ig-like" evidence="12">
    <location>
        <begin position="414"/>
        <end position="479"/>
    </location>
</feature>
<evidence type="ECO:0000313" key="16">
    <source>
        <dbReference type="Proteomes" id="UP001597227"/>
    </source>
</evidence>
<feature type="domain" description="Pectate disaccharide-lyase-like central Ig-like" evidence="14">
    <location>
        <begin position="811"/>
        <end position="893"/>
    </location>
</feature>
<feature type="domain" description="Pectate disaccharide-lyase-like N-terminal" evidence="13">
    <location>
        <begin position="52"/>
        <end position="129"/>
    </location>
</feature>
<evidence type="ECO:0000259" key="12">
    <source>
        <dbReference type="Pfam" id="PF07523"/>
    </source>
</evidence>
<dbReference type="EMBL" id="JBHUEK010000026">
    <property type="protein sequence ID" value="MFD1780655.1"/>
    <property type="molecule type" value="Genomic_DNA"/>
</dbReference>
<dbReference type="InterPro" id="IPR022038">
    <property type="entry name" value="Ig-like_bact"/>
</dbReference>
<organism evidence="15 16">
    <name type="scientific">Fredinandcohnia salidurans</name>
    <dbReference type="NCBI Taxonomy" id="2595041"/>
    <lineage>
        <taxon>Bacteria</taxon>
        <taxon>Bacillati</taxon>
        <taxon>Bacillota</taxon>
        <taxon>Bacilli</taxon>
        <taxon>Bacillales</taxon>
        <taxon>Bacillaceae</taxon>
        <taxon>Fredinandcohnia</taxon>
    </lineage>
</organism>
<evidence type="ECO:0000256" key="10">
    <source>
        <dbReference type="SAM" id="Phobius"/>
    </source>
</evidence>
<name>A0ABW4MUL5_9BACI</name>
<comment type="subcellular location">
    <subcellularLocation>
        <location evidence="2">Secreted</location>
    </subcellularLocation>
</comment>
<dbReference type="Gene3D" id="2.160.20.10">
    <property type="entry name" value="Single-stranded right-handed beta-helix, Pectin lyase-like"/>
    <property type="match status" value="1"/>
</dbReference>
<comment type="cofactor">
    <cofactor evidence="1">
        <name>Ca(2+)</name>
        <dbReference type="ChEBI" id="CHEBI:29108"/>
    </cofactor>
</comment>
<keyword evidence="16" id="KW-1185">Reference proteome</keyword>
<feature type="domain" description="Ig-like" evidence="12">
    <location>
        <begin position="247"/>
        <end position="310"/>
    </location>
</feature>
<dbReference type="NCBIfam" id="TIGR01167">
    <property type="entry name" value="LPXTG_anchor"/>
    <property type="match status" value="1"/>
</dbReference>
<feature type="transmembrane region" description="Helical" evidence="10">
    <location>
        <begin position="1355"/>
        <end position="1377"/>
    </location>
</feature>
<evidence type="ECO:0000256" key="4">
    <source>
        <dbReference type="ARBA" id="ARBA00022723"/>
    </source>
</evidence>
<dbReference type="RefSeq" id="WP_388040421.1">
    <property type="nucleotide sequence ID" value="NZ_JBHUEK010000026.1"/>
</dbReference>
<evidence type="ECO:0000313" key="15">
    <source>
        <dbReference type="EMBL" id="MFD1780655.1"/>
    </source>
</evidence>